<dbReference type="SMART" id="SM00487">
    <property type="entry name" value="DEXDc"/>
    <property type="match status" value="1"/>
</dbReference>
<dbReference type="Pfam" id="PF00270">
    <property type="entry name" value="DEAD"/>
    <property type="match status" value="1"/>
</dbReference>
<dbReference type="InterPro" id="IPR027417">
    <property type="entry name" value="P-loop_NTPase"/>
</dbReference>
<proteinExistence type="inferred from homology"/>
<dbReference type="GO" id="GO:0003676">
    <property type="term" value="F:nucleic acid binding"/>
    <property type="evidence" value="ECO:0007669"/>
    <property type="project" value="InterPro"/>
</dbReference>
<evidence type="ECO:0000313" key="8">
    <source>
        <dbReference type="EMBL" id="CAA9504072.1"/>
    </source>
</evidence>
<dbReference type="PANTHER" id="PTHR47959">
    <property type="entry name" value="ATP-DEPENDENT RNA HELICASE RHLE-RELATED"/>
    <property type="match status" value="1"/>
</dbReference>
<keyword evidence="2" id="KW-0378">Hydrolase</keyword>
<evidence type="ECO:0000256" key="3">
    <source>
        <dbReference type="ARBA" id="ARBA00022806"/>
    </source>
</evidence>
<reference evidence="8" key="1">
    <citation type="submission" date="2020-02" db="EMBL/GenBank/DDBJ databases">
        <authorList>
            <person name="Meier V. D."/>
        </authorList>
    </citation>
    <scope>NUCLEOTIDE SEQUENCE</scope>
    <source>
        <strain evidence="8">AVDCRST_MAG96</strain>
    </source>
</reference>
<evidence type="ECO:0000256" key="1">
    <source>
        <dbReference type="ARBA" id="ARBA00022741"/>
    </source>
</evidence>
<name>A0A6J4SSM1_9BACT</name>
<dbReference type="Pfam" id="PF00271">
    <property type="entry name" value="Helicase_C"/>
    <property type="match status" value="1"/>
</dbReference>
<protein>
    <submittedName>
        <fullName evidence="8">ATP-dependent RNA helicase BT1154</fullName>
    </submittedName>
</protein>
<evidence type="ECO:0000259" key="6">
    <source>
        <dbReference type="PROSITE" id="PS51192"/>
    </source>
</evidence>
<dbReference type="PROSITE" id="PS51194">
    <property type="entry name" value="HELICASE_CTER"/>
    <property type="match status" value="1"/>
</dbReference>
<dbReference type="CDD" id="cd18787">
    <property type="entry name" value="SF2_C_DEAD"/>
    <property type="match status" value="1"/>
</dbReference>
<feature type="domain" description="Helicase ATP-binding" evidence="6">
    <location>
        <begin position="60"/>
        <end position="228"/>
    </location>
</feature>
<keyword evidence="4" id="KW-0067">ATP-binding</keyword>
<dbReference type="SMART" id="SM00490">
    <property type="entry name" value="HELICc"/>
    <property type="match status" value="1"/>
</dbReference>
<dbReference type="InterPro" id="IPR044742">
    <property type="entry name" value="DEAD/DEAH_RhlB"/>
</dbReference>
<dbReference type="InterPro" id="IPR012677">
    <property type="entry name" value="Nucleotide-bd_a/b_plait_sf"/>
</dbReference>
<dbReference type="AlphaFoldDB" id="A0A6J4SSM1"/>
<evidence type="ECO:0000256" key="5">
    <source>
        <dbReference type="ARBA" id="ARBA00038437"/>
    </source>
</evidence>
<dbReference type="CDD" id="cd12252">
    <property type="entry name" value="RRM_DbpA"/>
    <property type="match status" value="1"/>
</dbReference>
<feature type="domain" description="Helicase C-terminal" evidence="7">
    <location>
        <begin position="252"/>
        <end position="399"/>
    </location>
</feature>
<dbReference type="InterPro" id="IPR011545">
    <property type="entry name" value="DEAD/DEAH_box_helicase_dom"/>
</dbReference>
<accession>A0A6J4SSM1</accession>
<dbReference type="GO" id="GO:0005829">
    <property type="term" value="C:cytosol"/>
    <property type="evidence" value="ECO:0007669"/>
    <property type="project" value="TreeGrafter"/>
</dbReference>
<dbReference type="GO" id="GO:0005524">
    <property type="term" value="F:ATP binding"/>
    <property type="evidence" value="ECO:0007669"/>
    <property type="project" value="UniProtKB-KW"/>
</dbReference>
<dbReference type="InterPro" id="IPR050079">
    <property type="entry name" value="DEAD_box_RNA_helicase"/>
</dbReference>
<evidence type="ECO:0000256" key="4">
    <source>
        <dbReference type="ARBA" id="ARBA00022840"/>
    </source>
</evidence>
<dbReference type="PANTHER" id="PTHR47959:SF1">
    <property type="entry name" value="ATP-DEPENDENT RNA HELICASE DBPA"/>
    <property type="match status" value="1"/>
</dbReference>
<keyword evidence="3 8" id="KW-0347">Helicase</keyword>
<organism evidence="8">
    <name type="scientific">uncultured Segetibacter sp</name>
    <dbReference type="NCBI Taxonomy" id="481133"/>
    <lineage>
        <taxon>Bacteria</taxon>
        <taxon>Pseudomonadati</taxon>
        <taxon>Bacteroidota</taxon>
        <taxon>Chitinophagia</taxon>
        <taxon>Chitinophagales</taxon>
        <taxon>Chitinophagaceae</taxon>
        <taxon>Segetibacter</taxon>
        <taxon>environmental samples</taxon>
    </lineage>
</organism>
<dbReference type="GO" id="GO:0003724">
    <property type="term" value="F:RNA helicase activity"/>
    <property type="evidence" value="ECO:0007669"/>
    <property type="project" value="TreeGrafter"/>
</dbReference>
<dbReference type="PROSITE" id="PS51192">
    <property type="entry name" value="HELICASE_ATP_BIND_1"/>
    <property type="match status" value="1"/>
</dbReference>
<dbReference type="InterPro" id="IPR001650">
    <property type="entry name" value="Helicase_C-like"/>
</dbReference>
<dbReference type="InterPro" id="IPR014001">
    <property type="entry name" value="Helicase_ATP-bd"/>
</dbReference>
<dbReference type="InterPro" id="IPR005580">
    <property type="entry name" value="DbpA/CsdA_RNA-bd_dom"/>
</dbReference>
<comment type="similarity">
    <text evidence="5">Belongs to the DEAD box helicase family.</text>
</comment>
<dbReference type="GO" id="GO:0016787">
    <property type="term" value="F:hydrolase activity"/>
    <property type="evidence" value="ECO:0007669"/>
    <property type="project" value="UniProtKB-KW"/>
</dbReference>
<dbReference type="EMBL" id="CADCVN010000823">
    <property type="protein sequence ID" value="CAA9504072.1"/>
    <property type="molecule type" value="Genomic_DNA"/>
</dbReference>
<sequence>MWQSKQKGPLLSQKRRKRRKKPYQLQLLYFRRMAEKKYSLEQILSNLKIEKLNEMQLASIEANEKHNDIILLSSTGSGKTIAFLLPVLQLLHPDLSQTQALIVVPSRELALQIEKVFKTMGTGFKVTTCYGGHLRETEENNLLQAPALIIGTPGRLGDHIRRGNIKTEGIETLVLDEFDKSIELGFQDEMSFIVDTIKNLKKRILTSATEASEIPDFIGLTDPARLNFVSEGDNTALAIQAVKSDDKDKSETLFKLICFLGNRSAIIFCNHREAVERTSAFLSGKGIVNVFYHGALEQPEREVALSKFRNGTSNILVTTDLASRGLDIPNIRYIIHYHLPQTEDVFTHRNGRTARMEASGTAILILSPDETLPAYISSPVDQIQIPGTTPLPEKPKWSTLFIGAGKKDKVNKVDIVGFLINKGQLKKEDVGLIEVKDFFSFAGVRKVKIGTALEKIKNEKIKNKKVKIDIAR</sequence>
<keyword evidence="1" id="KW-0547">Nucleotide-binding</keyword>
<dbReference type="CDD" id="cd00268">
    <property type="entry name" value="DEADc"/>
    <property type="match status" value="1"/>
</dbReference>
<dbReference type="SUPFAM" id="SSF52540">
    <property type="entry name" value="P-loop containing nucleoside triphosphate hydrolases"/>
    <property type="match status" value="1"/>
</dbReference>
<evidence type="ECO:0000256" key="2">
    <source>
        <dbReference type="ARBA" id="ARBA00022801"/>
    </source>
</evidence>
<evidence type="ECO:0000259" key="7">
    <source>
        <dbReference type="PROSITE" id="PS51194"/>
    </source>
</evidence>
<dbReference type="Gene3D" id="3.30.70.330">
    <property type="match status" value="1"/>
</dbReference>
<dbReference type="Pfam" id="PF03880">
    <property type="entry name" value="DbpA"/>
    <property type="match status" value="1"/>
</dbReference>
<gene>
    <name evidence="8" type="ORF">AVDCRST_MAG96-2133</name>
</gene>
<dbReference type="Gene3D" id="3.40.50.300">
    <property type="entry name" value="P-loop containing nucleotide triphosphate hydrolases"/>
    <property type="match status" value="2"/>
</dbReference>